<feature type="domain" description="PapC-like C-terminal" evidence="1">
    <location>
        <begin position="244"/>
        <end position="291"/>
    </location>
</feature>
<dbReference type="GO" id="GO:0042910">
    <property type="term" value="F:xenobiotic transmembrane transporter activity"/>
    <property type="evidence" value="ECO:0007669"/>
    <property type="project" value="TreeGrafter"/>
</dbReference>
<dbReference type="KEGG" id="bmal:DM55_2950"/>
<dbReference type="Gene3D" id="1.20.1640.10">
    <property type="entry name" value="Multidrug efflux transporter AcrB transmembrane domain"/>
    <property type="match status" value="1"/>
</dbReference>
<dbReference type="InterPro" id="IPR025949">
    <property type="entry name" value="PapC-like_C"/>
</dbReference>
<dbReference type="AlphaFoldDB" id="A0AAX1X3K0"/>
<evidence type="ECO:0000259" key="1">
    <source>
        <dbReference type="Pfam" id="PF13953"/>
    </source>
</evidence>
<dbReference type="KEGG" id="bmab:BM45_1793"/>
<dbReference type="Proteomes" id="UP000269379">
    <property type="component" value="Chromosome 1"/>
</dbReference>
<reference evidence="3" key="1">
    <citation type="submission" date="2018-10" db="EMBL/GenBank/DDBJ databases">
        <title>FDA dAtabase for Regulatory Grade micrObial Sequences (FDA-ARGOS): Supporting development and validation of Infectious Disease Dx tests.</title>
        <authorList>
            <person name="Minogue T."/>
            <person name="Wolcott M."/>
            <person name="Wasieloski L."/>
            <person name="Aguilar W."/>
            <person name="Moore D."/>
            <person name="Jaissle J."/>
            <person name="Tallon L."/>
            <person name="Sadzewicz L."/>
            <person name="Zhao X."/>
            <person name="Vavikolanu K."/>
            <person name="Mehta A."/>
            <person name="Aluvathingal J."/>
            <person name="Nadendla S."/>
            <person name="Yan Y."/>
            <person name="Sichtig H."/>
        </authorList>
    </citation>
    <scope>NUCLEOTIDE SEQUENCE [LARGE SCALE GENOMIC DNA]</scope>
    <source>
        <strain evidence="3">FDAARGOS_588</strain>
    </source>
</reference>
<evidence type="ECO:0000313" key="2">
    <source>
        <dbReference type="EMBL" id="RPA25151.1"/>
    </source>
</evidence>
<protein>
    <submittedName>
        <fullName evidence="2">Multidrug transporter</fullName>
    </submittedName>
</protein>
<dbReference type="PANTHER" id="PTHR32063">
    <property type="match status" value="1"/>
</dbReference>
<dbReference type="PRINTS" id="PR00702">
    <property type="entry name" value="ACRIFLAVINRP"/>
</dbReference>
<dbReference type="KEGG" id="bmaq:DM76_2933"/>
<organism evidence="2 3">
    <name type="scientific">Burkholderia mallei</name>
    <name type="common">Pseudomonas mallei</name>
    <dbReference type="NCBI Taxonomy" id="13373"/>
    <lineage>
        <taxon>Bacteria</taxon>
        <taxon>Pseudomonadati</taxon>
        <taxon>Pseudomonadota</taxon>
        <taxon>Betaproteobacteria</taxon>
        <taxon>Burkholderiales</taxon>
        <taxon>Burkholderiaceae</taxon>
        <taxon>Burkholderia</taxon>
        <taxon>pseudomallei group</taxon>
    </lineage>
</organism>
<comment type="caution">
    <text evidence="2">The sequence shown here is derived from an EMBL/GenBank/DDBJ whole genome shotgun (WGS) entry which is preliminary data.</text>
</comment>
<dbReference type="GO" id="GO:0005886">
    <property type="term" value="C:plasma membrane"/>
    <property type="evidence" value="ECO:0007669"/>
    <property type="project" value="TreeGrafter"/>
</dbReference>
<dbReference type="Pfam" id="PF13953">
    <property type="entry name" value="PapC_C"/>
    <property type="match status" value="1"/>
</dbReference>
<dbReference type="Gene3D" id="2.60.40.2070">
    <property type="match status" value="1"/>
</dbReference>
<dbReference type="RefSeq" id="WP_004266812.1">
    <property type="nucleotide sequence ID" value="NZ_CAJPIE010000184.1"/>
</dbReference>
<dbReference type="InterPro" id="IPR027463">
    <property type="entry name" value="AcrB_DN_DC_subdom"/>
</dbReference>
<dbReference type="Gene3D" id="3.30.2090.10">
    <property type="entry name" value="Multidrug efflux transporter AcrB TolC docking domain, DN and DC subdomains"/>
    <property type="match status" value="1"/>
</dbReference>
<accession>A0AAX1X3K0</accession>
<dbReference type="SUPFAM" id="SSF82693">
    <property type="entry name" value="Multidrug efflux transporter AcrB pore domain, PN1, PN2, PC1 and PC2 subdomains"/>
    <property type="match status" value="2"/>
</dbReference>
<dbReference type="Pfam" id="PF00873">
    <property type="entry name" value="ACR_tran"/>
    <property type="match status" value="1"/>
</dbReference>
<evidence type="ECO:0000313" key="3">
    <source>
        <dbReference type="Proteomes" id="UP000269379"/>
    </source>
</evidence>
<name>A0AAX1X3K0_BURML</name>
<dbReference type="SUPFAM" id="SSF82714">
    <property type="entry name" value="Multidrug efflux transporter AcrB TolC docking domain, DN and DC subdomains"/>
    <property type="match status" value="1"/>
</dbReference>
<proteinExistence type="predicted"/>
<dbReference type="EMBL" id="RKJW01000002">
    <property type="protein sequence ID" value="RPA25151.1"/>
    <property type="molecule type" value="Genomic_DNA"/>
</dbReference>
<dbReference type="PANTHER" id="PTHR32063:SF10">
    <property type="entry name" value="EFFLUX PUMP MEMBRANE TRANSPORTER"/>
    <property type="match status" value="1"/>
</dbReference>
<dbReference type="InterPro" id="IPR001036">
    <property type="entry name" value="Acrflvin-R"/>
</dbReference>
<dbReference type="Gene3D" id="3.30.70.1320">
    <property type="entry name" value="Multidrug efflux transporter AcrB pore domain like"/>
    <property type="match status" value="1"/>
</dbReference>
<dbReference type="Gene3D" id="3.30.70.1430">
    <property type="entry name" value="Multidrug efflux transporter AcrB pore domain"/>
    <property type="match status" value="1"/>
</dbReference>
<sequence>MARFFIDRPVFAWVISLFIMLGGIFAIRALPVAQYPDIAPPVVSLYATYPGASAQVVEESVTAVIEREMNGVPGLLYTSATSSAGQASLSLTFKQGVSADLAAVDVQNRLKIVEARLPEPVRRDGISIEKAADNAQIIVSLTSEDGRLSGVELGEYASANVLQALRRVEGVGKVQFWGAEYAMRIWPDPVKMAALGLTASDIASAVRAHNARVTIGDVGRSAVPDSAPIAATVLADAPLTTPDAPVPFGASVQDAATGKELGIVGEAGAAYLTQVQPRAKLVVRAGAKTICTPAALPDTLQLDGTPAPVACEAAAQHASR</sequence>
<dbReference type="InterPro" id="IPR043142">
    <property type="entry name" value="PapC-like_C_sf"/>
</dbReference>
<gene>
    <name evidence="2" type="ORF">EGT70_19265</name>
</gene>